<sequence>MREFNCSHRLVSQAKNILETKGVLSTPNPSKGKSLPVEVKDFYYSDTISRAMPGKKDFLTVMEVFQLFTEKYPNTRIGFSKFAELRPKECVLAGSSSTRCVCVCTIHQNVKLMIVGSHMDDLQLEEEAETPIKNYKQASATIQCNPFLPACPIGRCKNCPGVATLKEWLLQCFKNKGIEEIEYKQSTTTDRSQLQTLVQSTDEFIKRFLNHGKGPYDGVGGRVKHEAARTSLQRPYNDQIMTTYKLYYMFAKENIHGISFEYLTANDWQIESTALKERLSNARTIQGTYKLHCFKPLSTNELQVQ</sequence>
<evidence type="ECO:0000313" key="2">
    <source>
        <dbReference type="Proteomes" id="UP000663838"/>
    </source>
</evidence>
<organism evidence="1 2">
    <name type="scientific">Rotaria socialis</name>
    <dbReference type="NCBI Taxonomy" id="392032"/>
    <lineage>
        <taxon>Eukaryota</taxon>
        <taxon>Metazoa</taxon>
        <taxon>Spiralia</taxon>
        <taxon>Gnathifera</taxon>
        <taxon>Rotifera</taxon>
        <taxon>Eurotatoria</taxon>
        <taxon>Bdelloidea</taxon>
        <taxon>Philodinida</taxon>
        <taxon>Philodinidae</taxon>
        <taxon>Rotaria</taxon>
    </lineage>
</organism>
<evidence type="ECO:0000313" key="1">
    <source>
        <dbReference type="EMBL" id="CAF4874203.1"/>
    </source>
</evidence>
<accession>A0A821TNA1</accession>
<dbReference type="EMBL" id="CAJOBS010004106">
    <property type="protein sequence ID" value="CAF4874203.1"/>
    <property type="molecule type" value="Genomic_DNA"/>
</dbReference>
<protein>
    <submittedName>
        <fullName evidence="1">Uncharacterized protein</fullName>
    </submittedName>
</protein>
<dbReference type="PANTHER" id="PTHR46601">
    <property type="entry name" value="ULP_PROTEASE DOMAIN-CONTAINING PROTEIN"/>
    <property type="match status" value="1"/>
</dbReference>
<name>A0A821TNA1_9BILA</name>
<dbReference type="AlphaFoldDB" id="A0A821TNA1"/>
<dbReference type="PANTHER" id="PTHR46601:SF1">
    <property type="entry name" value="ADF-H DOMAIN-CONTAINING PROTEIN"/>
    <property type="match status" value="1"/>
</dbReference>
<proteinExistence type="predicted"/>
<dbReference type="Proteomes" id="UP000663838">
    <property type="component" value="Unassembled WGS sequence"/>
</dbReference>
<reference evidence="1" key="1">
    <citation type="submission" date="2021-02" db="EMBL/GenBank/DDBJ databases">
        <authorList>
            <person name="Nowell W R."/>
        </authorList>
    </citation>
    <scope>NUCLEOTIDE SEQUENCE</scope>
</reference>
<comment type="caution">
    <text evidence="1">The sequence shown here is derived from an EMBL/GenBank/DDBJ whole genome shotgun (WGS) entry which is preliminary data.</text>
</comment>
<gene>
    <name evidence="1" type="ORF">TOA249_LOCUS28730</name>
</gene>